<dbReference type="KEGG" id="pfy:PFICI_14989"/>
<dbReference type="HOGENOM" id="CLU_915399_0_0_1"/>
<feature type="region of interest" description="Disordered" evidence="1">
    <location>
        <begin position="119"/>
        <end position="147"/>
    </location>
</feature>
<reference evidence="3" key="1">
    <citation type="journal article" date="2015" name="BMC Genomics">
        <title>Genomic and transcriptomic analysis of the endophytic fungus Pestalotiopsis fici reveals its lifestyle and high potential for synthesis of natural products.</title>
        <authorList>
            <person name="Wang X."/>
            <person name="Zhang X."/>
            <person name="Liu L."/>
            <person name="Xiang M."/>
            <person name="Wang W."/>
            <person name="Sun X."/>
            <person name="Che Y."/>
            <person name="Guo L."/>
            <person name="Liu G."/>
            <person name="Guo L."/>
            <person name="Wang C."/>
            <person name="Yin W.B."/>
            <person name="Stadler M."/>
            <person name="Zhang X."/>
            <person name="Liu X."/>
        </authorList>
    </citation>
    <scope>NUCLEOTIDE SEQUENCE [LARGE SCALE GENOMIC DNA]</scope>
    <source>
        <strain evidence="3">W106-1 / CGMCC3.15140</strain>
    </source>
</reference>
<gene>
    <name evidence="2" type="ORF">PFICI_14989</name>
</gene>
<name>W3WHX5_PESFW</name>
<dbReference type="eggNOG" id="ENOG502RPR0">
    <property type="taxonomic scope" value="Eukaryota"/>
</dbReference>
<protein>
    <submittedName>
        <fullName evidence="2">Uncharacterized protein</fullName>
    </submittedName>
</protein>
<proteinExistence type="predicted"/>
<feature type="region of interest" description="Disordered" evidence="1">
    <location>
        <begin position="299"/>
        <end position="326"/>
    </location>
</feature>
<sequence length="326" mass="36980">MSSSQTDFERFVFDLDGDGQGGFYRARMANTPGEINRRVMINRGDKFQVLADLLDVVHGTQNENGDDATLIIASFYFLPTRERRFKRAQITWTFTSDDPAVDVEVTKISPMSTWSLVPTQRTDEKSVTRKAEIGSSAGPATASGSGEWSLTQTQVSNFHTEVTGAMRVYERDTGGFDTARWDLGENEAQKTGIARMLQVGVLIKRTMLPGMTPKSGEVPTFRGALEVVVEKDWWSQRTSEVRRVWKKTEKEDAIVFRPGVDRRSDLFDIEHDNLGGIHLQDEVMFISLHQSFEVMQEERKARKRLKEEQRRRDADEKSSADTADTK</sequence>
<dbReference type="AlphaFoldDB" id="W3WHX5"/>
<feature type="compositionally biased region" description="Low complexity" evidence="1">
    <location>
        <begin position="134"/>
        <end position="146"/>
    </location>
</feature>
<dbReference type="InParanoid" id="W3WHX5"/>
<dbReference type="GeneID" id="19280002"/>
<feature type="compositionally biased region" description="Basic and acidic residues" evidence="1">
    <location>
        <begin position="121"/>
        <end position="132"/>
    </location>
</feature>
<evidence type="ECO:0000313" key="3">
    <source>
        <dbReference type="Proteomes" id="UP000030651"/>
    </source>
</evidence>
<organism evidence="2 3">
    <name type="scientific">Pestalotiopsis fici (strain W106-1 / CGMCC3.15140)</name>
    <dbReference type="NCBI Taxonomy" id="1229662"/>
    <lineage>
        <taxon>Eukaryota</taxon>
        <taxon>Fungi</taxon>
        <taxon>Dikarya</taxon>
        <taxon>Ascomycota</taxon>
        <taxon>Pezizomycotina</taxon>
        <taxon>Sordariomycetes</taxon>
        <taxon>Xylariomycetidae</taxon>
        <taxon>Amphisphaeriales</taxon>
        <taxon>Sporocadaceae</taxon>
        <taxon>Pestalotiopsis</taxon>
    </lineage>
</organism>
<dbReference type="EMBL" id="KI912122">
    <property type="protein sequence ID" value="ETS73384.1"/>
    <property type="molecule type" value="Genomic_DNA"/>
</dbReference>
<accession>W3WHX5</accession>
<evidence type="ECO:0000313" key="2">
    <source>
        <dbReference type="EMBL" id="ETS73384.1"/>
    </source>
</evidence>
<dbReference type="Proteomes" id="UP000030651">
    <property type="component" value="Unassembled WGS sequence"/>
</dbReference>
<evidence type="ECO:0000256" key="1">
    <source>
        <dbReference type="SAM" id="MobiDB-lite"/>
    </source>
</evidence>
<dbReference type="OMA" id="CNAVEWH"/>
<dbReference type="RefSeq" id="XP_007841761.1">
    <property type="nucleotide sequence ID" value="XM_007843570.1"/>
</dbReference>
<dbReference type="OrthoDB" id="5030973at2759"/>
<keyword evidence="3" id="KW-1185">Reference proteome</keyword>